<evidence type="ECO:0000313" key="2">
    <source>
        <dbReference type="Proteomes" id="UP000551563"/>
    </source>
</evidence>
<dbReference type="EMBL" id="DUMN01000620">
    <property type="protein sequence ID" value="HHV70201.1"/>
    <property type="molecule type" value="Genomic_DNA"/>
</dbReference>
<gene>
    <name evidence="1" type="ORF">GXX48_21615</name>
</gene>
<reference evidence="1 2" key="1">
    <citation type="journal article" date="2020" name="Biotechnol. Biofuels">
        <title>New insights from the biogas microbiome by comprehensive genome-resolved metagenomics of nearly 1600 species originating from multiple anaerobic digesters.</title>
        <authorList>
            <person name="Campanaro S."/>
            <person name="Treu L."/>
            <person name="Rodriguez-R L.M."/>
            <person name="Kovalovszki A."/>
            <person name="Ziels R.M."/>
            <person name="Maus I."/>
            <person name="Zhu X."/>
            <person name="Kougias P.G."/>
            <person name="Basile A."/>
            <person name="Luo G."/>
            <person name="Schluter A."/>
            <person name="Konstantinidis K.T."/>
            <person name="Angelidaki I."/>
        </authorList>
    </citation>
    <scope>NUCLEOTIDE SEQUENCE [LARGE SCALE GENOMIC DNA]</scope>
    <source>
        <strain evidence="1">AS04akNAM_66</strain>
    </source>
</reference>
<dbReference type="Proteomes" id="UP000551563">
    <property type="component" value="Unassembled WGS sequence"/>
</dbReference>
<name>A0A7V6PFV2_9HYPH</name>
<sequence length="80" mass="8292">MTLDEITSVLGPVDSSLVAEINRTGASAAELAEAWAWFNADEALVNEGRSLPSGRVAELVGILEVAELAEDTYEGKGAGS</sequence>
<evidence type="ECO:0000313" key="1">
    <source>
        <dbReference type="EMBL" id="HHV70201.1"/>
    </source>
</evidence>
<dbReference type="AlphaFoldDB" id="A0A7V6PFV2"/>
<protein>
    <submittedName>
        <fullName evidence="1">Uncharacterized protein</fullName>
    </submittedName>
</protein>
<proteinExistence type="predicted"/>
<comment type="caution">
    <text evidence="1">The sequence shown here is derived from an EMBL/GenBank/DDBJ whole genome shotgun (WGS) entry which is preliminary data.</text>
</comment>
<organism evidence="1 2">
    <name type="scientific">Brucella intermedia</name>
    <dbReference type="NCBI Taxonomy" id="94625"/>
    <lineage>
        <taxon>Bacteria</taxon>
        <taxon>Pseudomonadati</taxon>
        <taxon>Pseudomonadota</taxon>
        <taxon>Alphaproteobacteria</taxon>
        <taxon>Hyphomicrobiales</taxon>
        <taxon>Brucellaceae</taxon>
        <taxon>Brucella/Ochrobactrum group</taxon>
        <taxon>Brucella</taxon>
    </lineage>
</organism>
<accession>A0A7V6PFV2</accession>